<accession>A0A2P8CAU1</accession>
<dbReference type="EMBL" id="PYGC01000007">
    <property type="protein sequence ID" value="PSK82091.1"/>
    <property type="molecule type" value="Genomic_DNA"/>
</dbReference>
<feature type="chain" id="PRO_5015116831" evidence="2">
    <location>
        <begin position="26"/>
        <end position="144"/>
    </location>
</feature>
<comment type="caution">
    <text evidence="4">The sequence shown here is derived from an EMBL/GenBank/DDBJ whole genome shotgun (WGS) entry which is preliminary data.</text>
</comment>
<dbReference type="Pfam" id="PF13778">
    <property type="entry name" value="DUF4174"/>
    <property type="match status" value="1"/>
</dbReference>
<protein>
    <submittedName>
        <fullName evidence="4">Uncharacterized protein DUF4174</fullName>
    </submittedName>
</protein>
<evidence type="ECO:0000259" key="3">
    <source>
        <dbReference type="Pfam" id="PF13778"/>
    </source>
</evidence>
<sequence>MPNKPFLLFLAFTVFFIFRPVTTDASNPLKPYLWTNVVVLYQLKADPVKEEPAFQQTIDKNFQRFKQDKLVFIDLTGKNSGKLHAQLTPEALETLRKRFKTEPNKSTYVIVGMDGWEKFRQTGRFNPSQFIDIIMQYSSSNSEK</sequence>
<dbReference type="Proteomes" id="UP000240621">
    <property type="component" value="Unassembled WGS sequence"/>
</dbReference>
<feature type="signal peptide" evidence="2">
    <location>
        <begin position="1"/>
        <end position="25"/>
    </location>
</feature>
<proteinExistence type="predicted"/>
<organism evidence="4 5">
    <name type="scientific">Prolixibacter denitrificans</name>
    <dbReference type="NCBI Taxonomy" id="1541063"/>
    <lineage>
        <taxon>Bacteria</taxon>
        <taxon>Pseudomonadati</taxon>
        <taxon>Bacteroidota</taxon>
        <taxon>Bacteroidia</taxon>
        <taxon>Marinilabiliales</taxon>
        <taxon>Prolixibacteraceae</taxon>
        <taxon>Prolixibacter</taxon>
    </lineage>
</organism>
<dbReference type="AlphaFoldDB" id="A0A2P8CAU1"/>
<dbReference type="InterPro" id="IPR025232">
    <property type="entry name" value="DUF4174"/>
</dbReference>
<reference evidence="4 5" key="1">
    <citation type="submission" date="2018-03" db="EMBL/GenBank/DDBJ databases">
        <title>Genomic Encyclopedia of Archaeal and Bacterial Type Strains, Phase II (KMG-II): from individual species to whole genera.</title>
        <authorList>
            <person name="Goeker M."/>
        </authorList>
    </citation>
    <scope>NUCLEOTIDE SEQUENCE [LARGE SCALE GENOMIC DNA]</scope>
    <source>
        <strain evidence="4 5">DSM 27267</strain>
    </source>
</reference>
<name>A0A2P8CAU1_9BACT</name>
<evidence type="ECO:0000256" key="2">
    <source>
        <dbReference type="SAM" id="SignalP"/>
    </source>
</evidence>
<gene>
    <name evidence="4" type="ORF">CLV93_107206</name>
</gene>
<evidence type="ECO:0000313" key="5">
    <source>
        <dbReference type="Proteomes" id="UP000240621"/>
    </source>
</evidence>
<feature type="domain" description="DUF4174" evidence="3">
    <location>
        <begin position="33"/>
        <end position="142"/>
    </location>
</feature>
<evidence type="ECO:0000313" key="4">
    <source>
        <dbReference type="EMBL" id="PSK82091.1"/>
    </source>
</evidence>
<evidence type="ECO:0000256" key="1">
    <source>
        <dbReference type="ARBA" id="ARBA00022729"/>
    </source>
</evidence>
<keyword evidence="1 2" id="KW-0732">Signal</keyword>
<dbReference type="OrthoDB" id="7362103at2"/>
<dbReference type="RefSeq" id="WP_106542877.1">
    <property type="nucleotide sequence ID" value="NZ_BLAU01000001.1"/>
</dbReference>